<dbReference type="SUPFAM" id="SSF53756">
    <property type="entry name" value="UDP-Glycosyltransferase/glycogen phosphorylase"/>
    <property type="match status" value="1"/>
</dbReference>
<reference evidence="8" key="1">
    <citation type="submission" date="2020-10" db="EMBL/GenBank/DDBJ databases">
        <authorList>
            <person name="Han B."/>
            <person name="Lu T."/>
            <person name="Zhao Q."/>
            <person name="Huang X."/>
            <person name="Zhao Y."/>
        </authorList>
    </citation>
    <scope>NUCLEOTIDE SEQUENCE</scope>
</reference>
<dbReference type="InterPro" id="IPR002213">
    <property type="entry name" value="UDP_glucos_trans"/>
</dbReference>
<keyword evidence="9" id="KW-1185">Reference proteome</keyword>
<keyword evidence="2" id="KW-0216">Detoxification</keyword>
<dbReference type="Gene3D" id="3.40.50.2000">
    <property type="entry name" value="Glycogen Phosphorylase B"/>
    <property type="match status" value="2"/>
</dbReference>
<evidence type="ECO:0000256" key="2">
    <source>
        <dbReference type="ARBA" id="ARBA00022575"/>
    </source>
</evidence>
<dbReference type="CDD" id="cd03784">
    <property type="entry name" value="GT1_Gtf-like"/>
    <property type="match status" value="1"/>
</dbReference>
<keyword evidence="3 6" id="KW-0328">Glycosyltransferase</keyword>
<evidence type="ECO:0000256" key="3">
    <source>
        <dbReference type="ARBA" id="ARBA00022676"/>
    </source>
</evidence>
<dbReference type="GO" id="GO:0080044">
    <property type="term" value="F:quercetin 7-O-glucosyltransferase activity"/>
    <property type="evidence" value="ECO:0007669"/>
    <property type="project" value="TreeGrafter"/>
</dbReference>
<evidence type="ECO:0000313" key="8">
    <source>
        <dbReference type="EMBL" id="CAD6218507.1"/>
    </source>
</evidence>
<evidence type="ECO:0000256" key="4">
    <source>
        <dbReference type="ARBA" id="ARBA00022679"/>
    </source>
</evidence>
<keyword evidence="4 6" id="KW-0808">Transferase</keyword>
<dbReference type="InterPro" id="IPR035595">
    <property type="entry name" value="UDP_glycos_trans_CS"/>
</dbReference>
<dbReference type="FunFam" id="3.40.50.2000:FF:000019">
    <property type="entry name" value="Glycosyltransferase"/>
    <property type="match status" value="1"/>
</dbReference>
<name>A0A811N8Z0_9POAL</name>
<accession>A0A811N8Z0</accession>
<protein>
    <recommendedName>
        <fullName evidence="7">Glycosyltransferase</fullName>
        <ecNumber evidence="7">2.4.1.-</ecNumber>
    </recommendedName>
</protein>
<dbReference type="EMBL" id="CAJGYO010000003">
    <property type="protein sequence ID" value="CAD6218507.1"/>
    <property type="molecule type" value="Genomic_DNA"/>
</dbReference>
<dbReference type="GO" id="GO:0080043">
    <property type="term" value="F:quercetin 3-O-glucosyltransferase activity"/>
    <property type="evidence" value="ECO:0007669"/>
    <property type="project" value="TreeGrafter"/>
</dbReference>
<dbReference type="GO" id="GO:0098754">
    <property type="term" value="P:detoxification"/>
    <property type="evidence" value="ECO:0007669"/>
    <property type="project" value="UniProtKB-ARBA"/>
</dbReference>
<dbReference type="PANTHER" id="PTHR11926:SF1556">
    <property type="entry name" value="GLYCOSYLTRANSFERASE"/>
    <property type="match status" value="1"/>
</dbReference>
<organism evidence="8 9">
    <name type="scientific">Miscanthus lutarioriparius</name>
    <dbReference type="NCBI Taxonomy" id="422564"/>
    <lineage>
        <taxon>Eukaryota</taxon>
        <taxon>Viridiplantae</taxon>
        <taxon>Streptophyta</taxon>
        <taxon>Embryophyta</taxon>
        <taxon>Tracheophyta</taxon>
        <taxon>Spermatophyta</taxon>
        <taxon>Magnoliopsida</taxon>
        <taxon>Liliopsida</taxon>
        <taxon>Poales</taxon>
        <taxon>Poaceae</taxon>
        <taxon>PACMAD clade</taxon>
        <taxon>Panicoideae</taxon>
        <taxon>Andropogonodae</taxon>
        <taxon>Andropogoneae</taxon>
        <taxon>Saccharinae</taxon>
        <taxon>Miscanthus</taxon>
    </lineage>
</organism>
<dbReference type="AlphaFoldDB" id="A0A811N8Z0"/>
<evidence type="ECO:0000313" key="9">
    <source>
        <dbReference type="Proteomes" id="UP000604825"/>
    </source>
</evidence>
<comment type="similarity">
    <text evidence="1 6">Belongs to the UDP-glycosyltransferase family.</text>
</comment>
<dbReference type="Proteomes" id="UP000604825">
    <property type="component" value="Unassembled WGS sequence"/>
</dbReference>
<comment type="function">
    <text evidence="5">Involved in the detoxification of the Fusarium mycotoxin deoxynivalenol by the transfer of glucose from UDP-D-glucose to the hydroxyl group at C-3, forming deoxynivalenol-3-O-beta-D-glucoside.</text>
</comment>
<evidence type="ECO:0000256" key="5">
    <source>
        <dbReference type="ARBA" id="ARBA00058521"/>
    </source>
</evidence>
<evidence type="ECO:0000256" key="7">
    <source>
        <dbReference type="RuleBase" id="RU362057"/>
    </source>
</evidence>
<proteinExistence type="inferred from homology"/>
<dbReference type="OrthoDB" id="5835829at2759"/>
<dbReference type="Pfam" id="PF00201">
    <property type="entry name" value="UDPGT"/>
    <property type="match status" value="1"/>
</dbReference>
<comment type="caution">
    <text evidence="8">The sequence shown here is derived from an EMBL/GenBank/DDBJ whole genome shotgun (WGS) entry which is preliminary data.</text>
</comment>
<sequence>MADTSERSNIHVLLLPYPSQGHINPILQFGKRLAAHRGVRCTLAATRFVLSNSQQPCPGDAVRIVAISDGCDRGGRAEAGEAAAYLSRLESAGSETVDQLLRSEAEQGRPVHAVVYDSFMLWAPRVARRHGASCAAFFTQACAVNVAYSHARAGRVELPVAAGGEGKALPELPGLPAGLEPADFPTFLTEPDGGCRAYLDLLLQQCQGFEVADHILVNSFYELETKEAEYMASRWGAKTVGPSVPSAYLDNRLPDDVSYGFHLLAPMREESKAWLDERPARSVVYVSFGSLAAPSSAQMAEVAEGLCSSGKDFLWVVRASETPKIPGGFADKARGRGLVVTWCPQLEVLAHPAVGCFVTHCGWNSTMEALGIGVPMIAMPQWSDQPTNAKYIEDVWRVGVKLRPDDAGCLVRKDEVERCIRLVMEGETSKEYRENAMGWSEKAKKAMSEGGSSDNNIMEFLSKIRLK</sequence>
<evidence type="ECO:0000256" key="6">
    <source>
        <dbReference type="RuleBase" id="RU003718"/>
    </source>
</evidence>
<dbReference type="EC" id="2.4.1.-" evidence="7"/>
<gene>
    <name evidence="8" type="ORF">NCGR_LOCUS12379</name>
</gene>
<evidence type="ECO:0000256" key="1">
    <source>
        <dbReference type="ARBA" id="ARBA00009995"/>
    </source>
</evidence>
<dbReference type="PANTHER" id="PTHR11926">
    <property type="entry name" value="GLUCOSYL/GLUCURONOSYL TRANSFERASES"/>
    <property type="match status" value="1"/>
</dbReference>
<dbReference type="FunFam" id="3.40.50.2000:FF:000057">
    <property type="entry name" value="Glycosyltransferase"/>
    <property type="match status" value="1"/>
</dbReference>
<dbReference type="PROSITE" id="PS00375">
    <property type="entry name" value="UDPGT"/>
    <property type="match status" value="1"/>
</dbReference>